<dbReference type="SUPFAM" id="SSF53474">
    <property type="entry name" value="alpha/beta-Hydrolases"/>
    <property type="match status" value="1"/>
</dbReference>
<comment type="caution">
    <text evidence="5">The sequence shown here is derived from an EMBL/GenBank/DDBJ whole genome shotgun (WGS) entry which is preliminary data.</text>
</comment>
<evidence type="ECO:0000256" key="2">
    <source>
        <dbReference type="ARBA" id="ARBA00022963"/>
    </source>
</evidence>
<dbReference type="OrthoDB" id="192696at2"/>
<evidence type="ECO:0000313" key="5">
    <source>
        <dbReference type="EMBL" id="KTD68657.1"/>
    </source>
</evidence>
<accession>A0A0W0ZHN8</accession>
<reference evidence="5 6" key="1">
    <citation type="submission" date="2015-11" db="EMBL/GenBank/DDBJ databases">
        <title>Genomic analysis of 38 Legionella species identifies large and diverse effector repertoires.</title>
        <authorList>
            <person name="Burstein D."/>
            <person name="Amaro F."/>
            <person name="Zusman T."/>
            <person name="Lifshitz Z."/>
            <person name="Cohen O."/>
            <person name="Gilbert J.A."/>
            <person name="Pupko T."/>
            <person name="Shuman H.A."/>
            <person name="Segal G."/>
        </authorList>
    </citation>
    <scope>NUCLEOTIDE SEQUENCE [LARGE SCALE GENOMIC DNA]</scope>
    <source>
        <strain evidence="5 6">IMVS3376</strain>
    </source>
</reference>
<keyword evidence="3" id="KW-0443">Lipid metabolism</keyword>
<dbReference type="Gene3D" id="3.40.50.1820">
    <property type="entry name" value="alpha/beta hydrolase"/>
    <property type="match status" value="1"/>
</dbReference>
<name>A0A0W0ZHN8_9GAMM</name>
<protein>
    <submittedName>
        <fullName evidence="5">Isoform II</fullName>
    </submittedName>
</protein>
<sequence>MITVFKKYFLYSILFSYTVMAGQPLTDYLLKPTGKYGVSFKDLHWVNNTICPDPNFSKRQEKDFSSDNTKHCHELMVRIYYPVSLKDYSGVPYYRPTINTEQNILKTKPGVKSEDIEQLLLLKSHTTENASIVQNAQFPVVLFISGLGGVAQLYENMITELVSQGYIVVGINSVFINGDIILPNNRIVSMIDPQSWDVVTQKTIPILERDIVFVYKKIHDTAQDNVFKSMDLKHIGALGHSFGGRAIANVANRHEKWFQALATFDMEVHMGSFEPKNAIPSMHFISAYWRTMFRWLNLHYRLNKNGFLVTLSPTENDKHYSYHMNFTDFSTLQYMPVYQASMNHDHSKKVRQDFGNYLGNGNGLQIAKSINLYLLDFFNVFLKDKKNSFRDCSSLTNNTYIKCGPGIF</sequence>
<dbReference type="AlphaFoldDB" id="A0A0W0ZHN8"/>
<dbReference type="ESTHER" id="9gamm-a0a0w0zhn8">
    <property type="family name" value="PAF-Acetylhydrolase"/>
</dbReference>
<proteinExistence type="predicted"/>
<dbReference type="PANTHER" id="PTHR10272">
    <property type="entry name" value="PLATELET-ACTIVATING FACTOR ACETYLHYDROLASE"/>
    <property type="match status" value="1"/>
</dbReference>
<keyword evidence="2" id="KW-0442">Lipid degradation</keyword>
<dbReference type="STRING" id="947033.Lste_1815"/>
<evidence type="ECO:0000256" key="3">
    <source>
        <dbReference type="ARBA" id="ARBA00023098"/>
    </source>
</evidence>
<dbReference type="EMBL" id="LNYY01000019">
    <property type="protein sequence ID" value="KTD68657.1"/>
    <property type="molecule type" value="Genomic_DNA"/>
</dbReference>
<evidence type="ECO:0000313" key="6">
    <source>
        <dbReference type="Proteomes" id="UP000054926"/>
    </source>
</evidence>
<dbReference type="Pfam" id="PF03403">
    <property type="entry name" value="PAF-AH_p_II"/>
    <property type="match status" value="1"/>
</dbReference>
<dbReference type="PATRIC" id="fig|947033.5.peg.1922"/>
<gene>
    <name evidence="5" type="ORF">Lste_1815</name>
</gene>
<dbReference type="InterPro" id="IPR029058">
    <property type="entry name" value="AB_hydrolase_fold"/>
</dbReference>
<dbReference type="GO" id="GO:0003847">
    <property type="term" value="F:1-alkyl-2-acetylglycerophosphocholine esterase activity"/>
    <property type="evidence" value="ECO:0007669"/>
    <property type="project" value="TreeGrafter"/>
</dbReference>
<dbReference type="RefSeq" id="WP_058510731.1">
    <property type="nucleotide sequence ID" value="NZ_LNYY01000019.1"/>
</dbReference>
<evidence type="ECO:0000256" key="1">
    <source>
        <dbReference type="ARBA" id="ARBA00022801"/>
    </source>
</evidence>
<keyword evidence="6" id="KW-1185">Reference proteome</keyword>
<dbReference type="GO" id="GO:0016042">
    <property type="term" value="P:lipid catabolic process"/>
    <property type="evidence" value="ECO:0007669"/>
    <property type="project" value="UniProtKB-KW"/>
</dbReference>
<organism evidence="5 6">
    <name type="scientific">Legionella steelei</name>
    <dbReference type="NCBI Taxonomy" id="947033"/>
    <lineage>
        <taxon>Bacteria</taxon>
        <taxon>Pseudomonadati</taxon>
        <taxon>Pseudomonadota</taxon>
        <taxon>Gammaproteobacteria</taxon>
        <taxon>Legionellales</taxon>
        <taxon>Legionellaceae</taxon>
        <taxon>Legionella</taxon>
    </lineage>
</organism>
<evidence type="ECO:0000256" key="4">
    <source>
        <dbReference type="SAM" id="SignalP"/>
    </source>
</evidence>
<keyword evidence="4" id="KW-0732">Signal</keyword>
<feature type="chain" id="PRO_5006918675" evidence="4">
    <location>
        <begin position="22"/>
        <end position="408"/>
    </location>
</feature>
<keyword evidence="1" id="KW-0378">Hydrolase</keyword>
<dbReference type="PANTHER" id="PTHR10272:SF0">
    <property type="entry name" value="PLATELET-ACTIVATING FACTOR ACETYLHYDROLASE"/>
    <property type="match status" value="1"/>
</dbReference>
<feature type="signal peptide" evidence="4">
    <location>
        <begin position="1"/>
        <end position="21"/>
    </location>
</feature>
<dbReference type="Proteomes" id="UP000054926">
    <property type="component" value="Unassembled WGS sequence"/>
</dbReference>